<gene>
    <name evidence="2" type="ORF">NDI37_00060</name>
</gene>
<evidence type="ECO:0000313" key="3">
    <source>
        <dbReference type="Proteomes" id="UP001442494"/>
    </source>
</evidence>
<comment type="caution">
    <text evidence="2">The sequence shown here is derived from an EMBL/GenBank/DDBJ whole genome shotgun (WGS) entry which is preliminary data.</text>
</comment>
<dbReference type="InterPro" id="IPR054501">
    <property type="entry name" value="NCH2"/>
</dbReference>
<dbReference type="Gene3D" id="3.40.50.300">
    <property type="entry name" value="P-loop containing nucleotide triphosphate hydrolases"/>
    <property type="match status" value="1"/>
</dbReference>
<proteinExistence type="predicted"/>
<dbReference type="InterPro" id="IPR027417">
    <property type="entry name" value="P-loop_NTPase"/>
</dbReference>
<dbReference type="InterPro" id="IPR007111">
    <property type="entry name" value="NACHT_NTPase"/>
</dbReference>
<protein>
    <submittedName>
        <fullName evidence="2">NACHT domain-containing NTPase</fullName>
    </submittedName>
</protein>
<dbReference type="EMBL" id="JAMPKK010000001">
    <property type="protein sequence ID" value="MEP0862873.1"/>
    <property type="molecule type" value="Genomic_DNA"/>
</dbReference>
<organism evidence="2 3">
    <name type="scientific">Funiculus sociatus GB2-A5</name>
    <dbReference type="NCBI Taxonomy" id="2933946"/>
    <lineage>
        <taxon>Bacteria</taxon>
        <taxon>Bacillati</taxon>
        <taxon>Cyanobacteriota</taxon>
        <taxon>Cyanophyceae</taxon>
        <taxon>Coleofasciculales</taxon>
        <taxon>Coleofasciculaceae</taxon>
        <taxon>Funiculus</taxon>
    </lineage>
</organism>
<dbReference type="SUPFAM" id="SSF52540">
    <property type="entry name" value="P-loop containing nucleoside triphosphate hydrolases"/>
    <property type="match status" value="1"/>
</dbReference>
<keyword evidence="3" id="KW-1185">Reference proteome</keyword>
<accession>A0ABV0JHE9</accession>
<dbReference type="Proteomes" id="UP001442494">
    <property type="component" value="Unassembled WGS sequence"/>
</dbReference>
<reference evidence="2 3" key="1">
    <citation type="submission" date="2022-04" db="EMBL/GenBank/DDBJ databases">
        <title>Positive selection, recombination, and allopatry shape intraspecific diversity of widespread and dominant cyanobacteria.</title>
        <authorList>
            <person name="Wei J."/>
            <person name="Shu W."/>
            <person name="Hu C."/>
        </authorList>
    </citation>
    <scope>NUCLEOTIDE SEQUENCE [LARGE SCALE GENOMIC DNA]</scope>
    <source>
        <strain evidence="2 3">GB2-A5</strain>
    </source>
</reference>
<dbReference type="PANTHER" id="PTHR46844">
    <property type="entry name" value="SLR5058 PROTEIN"/>
    <property type="match status" value="1"/>
</dbReference>
<name>A0ABV0JHE9_9CYAN</name>
<dbReference type="Pfam" id="PF05729">
    <property type="entry name" value="NACHT"/>
    <property type="match status" value="1"/>
</dbReference>
<feature type="domain" description="NACHT" evidence="1">
    <location>
        <begin position="111"/>
        <end position="229"/>
    </location>
</feature>
<dbReference type="PROSITE" id="PS50837">
    <property type="entry name" value="NACHT"/>
    <property type="match status" value="1"/>
</dbReference>
<dbReference type="Pfam" id="PF22727">
    <property type="entry name" value="NCH2"/>
    <property type="match status" value="1"/>
</dbReference>
<dbReference type="PANTHER" id="PTHR46844:SF1">
    <property type="entry name" value="SLR5058 PROTEIN"/>
    <property type="match status" value="1"/>
</dbReference>
<evidence type="ECO:0000259" key="1">
    <source>
        <dbReference type="PROSITE" id="PS50837"/>
    </source>
</evidence>
<sequence length="727" mass="83649">MAKPSVALEPQTDKLEQNASPIDLIVQELRQKGSANIQQKCGTMRVLDMSQPINLNNIYTSVNVLEKISGRRRLEIANLIKICVPEDFDRPGFGKVCEERVSGIKAVEKYSKLLVLGKPGAGKTTFLKHLAIQCNLGIIQADKIPVFISLKNFAEAKTKPNLLESLTQQVSGFLIDDEELIEKLLIQGNFFILLDGLDEVREKDSNRIFKEIIYLSEHFYANSFVITCRLAAKEYTFEQFTEVEIADFDDQQIFTFAKHWFQHKSPSKAELFIQNIKANQAIKELATNPLLLTMLCLVFEELDKFPSNYLELYKEGVDILLKHWDAKRNIERDKIYKNLSLQSKEDLLSKIALITFKRGEYFFKPKEIKQHITDYIRNLPGANTAPEALQLDSEAVLKSIEAQHGLLVERAKGIYSFSHLTFHEYFTARAIADNLEKINSENTWEFLGEKITYKSWREVFLLTVGMLSSADKLLLFMKQKIDELIAQDQDLQKFLTWVNRKSCAVSSNFKPVIVRAFYLDLDLARAYGVICGSLDLARGFDKTLTRALSPDLTLDLALDRVLALNFTLDLALDPDRVHADVFKRAINHATAIDFGLEGNKDSDKVVSPTSLSESLEQLNKQLPHFDKDREQFRAWWKDNGGAWIEKLRAMIVYYRDIGHHWQFSNQQKEMLKKYYEANQLLVHCLNSDCYVTQKARQEIEETMLLPIVEIEQYKNSFLEQRLQSRLV</sequence>
<evidence type="ECO:0000313" key="2">
    <source>
        <dbReference type="EMBL" id="MEP0862873.1"/>
    </source>
</evidence>